<accession>A0A2T2N7T3</accession>
<keyword evidence="3" id="KW-1185">Reference proteome</keyword>
<protein>
    <submittedName>
        <fullName evidence="2">Uncharacterized protein</fullName>
    </submittedName>
</protein>
<feature type="compositionally biased region" description="Low complexity" evidence="1">
    <location>
        <begin position="1"/>
        <end position="13"/>
    </location>
</feature>
<dbReference type="Proteomes" id="UP000240883">
    <property type="component" value="Unassembled WGS sequence"/>
</dbReference>
<dbReference type="AlphaFoldDB" id="A0A2T2N7T3"/>
<gene>
    <name evidence="2" type="ORF">BS50DRAFT_578502</name>
</gene>
<proteinExistence type="predicted"/>
<organism evidence="2 3">
    <name type="scientific">Corynespora cassiicola Philippines</name>
    <dbReference type="NCBI Taxonomy" id="1448308"/>
    <lineage>
        <taxon>Eukaryota</taxon>
        <taxon>Fungi</taxon>
        <taxon>Dikarya</taxon>
        <taxon>Ascomycota</taxon>
        <taxon>Pezizomycotina</taxon>
        <taxon>Dothideomycetes</taxon>
        <taxon>Pleosporomycetidae</taxon>
        <taxon>Pleosporales</taxon>
        <taxon>Corynesporascaceae</taxon>
        <taxon>Corynespora</taxon>
    </lineage>
</organism>
<evidence type="ECO:0000313" key="2">
    <source>
        <dbReference type="EMBL" id="PSN61521.1"/>
    </source>
</evidence>
<sequence>MESPPAQQPVQQPAKKKTEAQPPAVTPSKKWARESASPPATAPKKRRVASPDPEVENLRDFIYYINGNYKGTRMRNMPISQTEWTKSNIDLPHDRHRELAAAIAQFDKDALDRNPLEEYKYLRMDWWKFDGKLYTDINDSDLNWLLSRELKSEKPKAHKHLTFMYCARQTKSPGHFRTHDFNPCWCCDQ</sequence>
<feature type="region of interest" description="Disordered" evidence="1">
    <location>
        <begin position="1"/>
        <end position="52"/>
    </location>
</feature>
<reference evidence="2 3" key="1">
    <citation type="journal article" date="2018" name="Front. Microbiol.">
        <title>Genome-Wide Analysis of Corynespora cassiicola Leaf Fall Disease Putative Effectors.</title>
        <authorList>
            <person name="Lopez D."/>
            <person name="Ribeiro S."/>
            <person name="Label P."/>
            <person name="Fumanal B."/>
            <person name="Venisse J.S."/>
            <person name="Kohler A."/>
            <person name="de Oliveira R.R."/>
            <person name="Labutti K."/>
            <person name="Lipzen A."/>
            <person name="Lail K."/>
            <person name="Bauer D."/>
            <person name="Ohm R.A."/>
            <person name="Barry K.W."/>
            <person name="Spatafora J."/>
            <person name="Grigoriev I.V."/>
            <person name="Martin F.M."/>
            <person name="Pujade-Renaud V."/>
        </authorList>
    </citation>
    <scope>NUCLEOTIDE SEQUENCE [LARGE SCALE GENOMIC DNA]</scope>
    <source>
        <strain evidence="2 3">Philippines</strain>
    </source>
</reference>
<evidence type="ECO:0000256" key="1">
    <source>
        <dbReference type="SAM" id="MobiDB-lite"/>
    </source>
</evidence>
<dbReference type="EMBL" id="KZ678144">
    <property type="protein sequence ID" value="PSN61521.1"/>
    <property type="molecule type" value="Genomic_DNA"/>
</dbReference>
<name>A0A2T2N7T3_CORCC</name>
<evidence type="ECO:0000313" key="3">
    <source>
        <dbReference type="Proteomes" id="UP000240883"/>
    </source>
</evidence>